<evidence type="ECO:0000313" key="2">
    <source>
        <dbReference type="Proteomes" id="UP000288216"/>
    </source>
</evidence>
<reference evidence="1 2" key="1">
    <citation type="journal article" date="2018" name="Nat. Ecol. Evol.">
        <title>Shark genomes provide insights into elasmobranch evolution and the origin of vertebrates.</title>
        <authorList>
            <person name="Hara Y"/>
            <person name="Yamaguchi K"/>
            <person name="Onimaru K"/>
            <person name="Kadota M"/>
            <person name="Koyanagi M"/>
            <person name="Keeley SD"/>
            <person name="Tatsumi K"/>
            <person name="Tanaka K"/>
            <person name="Motone F"/>
            <person name="Kageyama Y"/>
            <person name="Nozu R"/>
            <person name="Adachi N"/>
            <person name="Nishimura O"/>
            <person name="Nakagawa R"/>
            <person name="Tanegashima C"/>
            <person name="Kiyatake I"/>
            <person name="Matsumoto R"/>
            <person name="Murakumo K"/>
            <person name="Nishida K"/>
            <person name="Terakita A"/>
            <person name="Kuratani S"/>
            <person name="Sato K"/>
            <person name="Hyodo S Kuraku.S."/>
        </authorList>
    </citation>
    <scope>NUCLEOTIDE SEQUENCE [LARGE SCALE GENOMIC DNA]</scope>
</reference>
<dbReference type="AlphaFoldDB" id="A0A401QHR4"/>
<comment type="caution">
    <text evidence="1">The sequence shown here is derived from an EMBL/GenBank/DDBJ whole genome shotgun (WGS) entry which is preliminary data.</text>
</comment>
<feature type="non-terminal residue" evidence="1">
    <location>
        <position position="1"/>
    </location>
</feature>
<proteinExistence type="predicted"/>
<sequence>ALTLDSDEDIMEKFISGLHEVFITFPKEVMTILLEVKVGHDPDVCGEITGEKGMGEAKANGVLLLTKCA</sequence>
<evidence type="ECO:0000313" key="1">
    <source>
        <dbReference type="EMBL" id="GCB84900.1"/>
    </source>
</evidence>
<dbReference type="STRING" id="75743.A0A401QHR4"/>
<gene>
    <name evidence="1" type="ORF">scyTo_0025507</name>
</gene>
<dbReference type="EMBL" id="BFAA01100522">
    <property type="protein sequence ID" value="GCB84900.1"/>
    <property type="molecule type" value="Genomic_DNA"/>
</dbReference>
<name>A0A401QHR4_SCYTO</name>
<accession>A0A401QHR4</accession>
<keyword evidence="2" id="KW-1185">Reference proteome</keyword>
<dbReference type="Proteomes" id="UP000288216">
    <property type="component" value="Unassembled WGS sequence"/>
</dbReference>
<organism evidence="1 2">
    <name type="scientific">Scyliorhinus torazame</name>
    <name type="common">Cloudy catshark</name>
    <name type="synonym">Catulus torazame</name>
    <dbReference type="NCBI Taxonomy" id="75743"/>
    <lineage>
        <taxon>Eukaryota</taxon>
        <taxon>Metazoa</taxon>
        <taxon>Chordata</taxon>
        <taxon>Craniata</taxon>
        <taxon>Vertebrata</taxon>
        <taxon>Chondrichthyes</taxon>
        <taxon>Elasmobranchii</taxon>
        <taxon>Galeomorphii</taxon>
        <taxon>Galeoidea</taxon>
        <taxon>Carcharhiniformes</taxon>
        <taxon>Scyliorhinidae</taxon>
        <taxon>Scyliorhinus</taxon>
    </lineage>
</organism>
<protein>
    <submittedName>
        <fullName evidence="1">Uncharacterized protein</fullName>
    </submittedName>
</protein>